<dbReference type="EC" id="3.4.23.43" evidence="9"/>
<evidence type="ECO:0000256" key="7">
    <source>
        <dbReference type="ARBA" id="ARBA00023136"/>
    </source>
</evidence>
<dbReference type="InterPro" id="IPR050882">
    <property type="entry name" value="Prepilin_peptidase/N-MTase"/>
</dbReference>
<evidence type="ECO:0000256" key="2">
    <source>
        <dbReference type="ARBA" id="ARBA00005801"/>
    </source>
</evidence>
<dbReference type="EC" id="2.1.1.-" evidence="9"/>
<feature type="transmembrane region" description="Helical" evidence="10">
    <location>
        <begin position="82"/>
        <end position="109"/>
    </location>
</feature>
<evidence type="ECO:0000256" key="6">
    <source>
        <dbReference type="ARBA" id="ARBA00022989"/>
    </source>
</evidence>
<feature type="domain" description="Prepilin peptidase A24 N-terminal" evidence="12">
    <location>
        <begin position="14"/>
        <end position="90"/>
    </location>
</feature>
<evidence type="ECO:0000256" key="1">
    <source>
        <dbReference type="ARBA" id="ARBA00004429"/>
    </source>
</evidence>
<dbReference type="InterPro" id="IPR010627">
    <property type="entry name" value="Prepilin_pept_A24_N"/>
</dbReference>
<dbReference type="InterPro" id="IPR014032">
    <property type="entry name" value="Peptidase_A24A_bac"/>
</dbReference>
<protein>
    <recommendedName>
        <fullName evidence="9">Prepilin leader peptidase/N-methyltransferase</fullName>
        <ecNumber evidence="9">2.1.1.-</ecNumber>
        <ecNumber evidence="9">3.4.23.43</ecNumber>
    </recommendedName>
</protein>
<reference evidence="13 14" key="1">
    <citation type="submission" date="2020-07" db="EMBL/GenBank/DDBJ databases">
        <title>Complete genome sequence for Sandaracinobacter sp. M6.</title>
        <authorList>
            <person name="Tang Y."/>
            <person name="Liu Q."/>
            <person name="Guo Z."/>
            <person name="Lei P."/>
            <person name="Huang B."/>
        </authorList>
    </citation>
    <scope>NUCLEOTIDE SEQUENCE [LARGE SCALE GENOMIC DNA]</scope>
    <source>
        <strain evidence="13 14">M6</strain>
    </source>
</reference>
<feature type="domain" description="Prepilin type IV endopeptidase peptidase" evidence="11">
    <location>
        <begin position="105"/>
        <end position="206"/>
    </location>
</feature>
<dbReference type="Proteomes" id="UP000515292">
    <property type="component" value="Chromosome"/>
</dbReference>
<comment type="catalytic activity">
    <reaction evidence="9">
        <text>Typically cleaves a -Gly-|-Phe- bond to release an N-terminal, basic peptide of 5-8 residues from type IV prepilin, and then N-methylates the new N-terminal amino group, the methyl donor being S-adenosyl-L-methionine.</text>
        <dbReference type="EC" id="3.4.23.43"/>
    </reaction>
</comment>
<comment type="similarity">
    <text evidence="2 8">Belongs to the peptidase A24 family.</text>
</comment>
<keyword evidence="7 10" id="KW-0472">Membrane</keyword>
<comment type="function">
    <text evidence="9">Plays an essential role in type IV pili and type II pseudopili formation by proteolytically removing the leader sequence from substrate proteins and subsequently monomethylating the alpha-amino group of the newly exposed N-terminal phenylalanine.</text>
</comment>
<comment type="subcellular location">
    <subcellularLocation>
        <location evidence="1">Cell inner membrane</location>
        <topology evidence="1">Multi-pass membrane protein</topology>
    </subcellularLocation>
    <subcellularLocation>
        <location evidence="9">Cell membrane</location>
        <topology evidence="9">Multi-pass membrane protein</topology>
    </subcellularLocation>
</comment>
<keyword evidence="9" id="KW-0808">Transferase</keyword>
<keyword evidence="9" id="KW-0645">Protease</keyword>
<evidence type="ECO:0000256" key="9">
    <source>
        <dbReference type="RuleBase" id="RU003794"/>
    </source>
</evidence>
<feature type="transmembrane region" description="Helical" evidence="10">
    <location>
        <begin position="147"/>
        <end position="167"/>
    </location>
</feature>
<dbReference type="KEGG" id="sand:H3309_10055"/>
<dbReference type="PRINTS" id="PR00864">
    <property type="entry name" value="PREPILNPTASE"/>
</dbReference>
<dbReference type="AlphaFoldDB" id="A0A7G5IMM5"/>
<organism evidence="13 14">
    <name type="scientific">Sandaracinobacteroides saxicola</name>
    <dbReference type="NCBI Taxonomy" id="2759707"/>
    <lineage>
        <taxon>Bacteria</taxon>
        <taxon>Pseudomonadati</taxon>
        <taxon>Pseudomonadota</taxon>
        <taxon>Alphaproteobacteria</taxon>
        <taxon>Sphingomonadales</taxon>
        <taxon>Sphingosinicellaceae</taxon>
        <taxon>Sandaracinobacteroides</taxon>
    </lineage>
</organism>
<dbReference type="GO" id="GO:0032259">
    <property type="term" value="P:methylation"/>
    <property type="evidence" value="ECO:0007669"/>
    <property type="project" value="UniProtKB-KW"/>
</dbReference>
<keyword evidence="14" id="KW-1185">Reference proteome</keyword>
<dbReference type="PANTHER" id="PTHR30487:SF0">
    <property type="entry name" value="PREPILIN LEADER PEPTIDASE_N-METHYLTRANSFERASE-RELATED"/>
    <property type="match status" value="1"/>
</dbReference>
<dbReference type="GO" id="GO:0006465">
    <property type="term" value="P:signal peptide processing"/>
    <property type="evidence" value="ECO:0007669"/>
    <property type="project" value="TreeGrafter"/>
</dbReference>
<keyword evidence="4" id="KW-0997">Cell inner membrane</keyword>
<keyword evidence="6 10" id="KW-1133">Transmembrane helix</keyword>
<dbReference type="InterPro" id="IPR000045">
    <property type="entry name" value="Prepilin_IV_endopep_pep"/>
</dbReference>
<evidence type="ECO:0000256" key="3">
    <source>
        <dbReference type="ARBA" id="ARBA00022475"/>
    </source>
</evidence>
<accession>A0A7G5IMM5</accession>
<keyword evidence="9" id="KW-0378">Hydrolase</keyword>
<feature type="transmembrane region" description="Helical" evidence="10">
    <location>
        <begin position="121"/>
        <end position="140"/>
    </location>
</feature>
<evidence type="ECO:0000259" key="11">
    <source>
        <dbReference type="Pfam" id="PF01478"/>
    </source>
</evidence>
<evidence type="ECO:0000259" key="12">
    <source>
        <dbReference type="Pfam" id="PF06750"/>
    </source>
</evidence>
<keyword evidence="9" id="KW-0511">Multifunctional enzyme</keyword>
<gene>
    <name evidence="13" type="ORF">H3309_10055</name>
</gene>
<evidence type="ECO:0000256" key="5">
    <source>
        <dbReference type="ARBA" id="ARBA00022692"/>
    </source>
</evidence>
<feature type="transmembrane region" description="Helical" evidence="10">
    <location>
        <begin position="187"/>
        <end position="212"/>
    </location>
</feature>
<dbReference type="GO" id="GO:0004190">
    <property type="term" value="F:aspartic-type endopeptidase activity"/>
    <property type="evidence" value="ECO:0007669"/>
    <property type="project" value="UniProtKB-EC"/>
</dbReference>
<dbReference type="EMBL" id="CP059851">
    <property type="protein sequence ID" value="QMW24617.1"/>
    <property type="molecule type" value="Genomic_DNA"/>
</dbReference>
<dbReference type="PANTHER" id="PTHR30487">
    <property type="entry name" value="TYPE 4 PREPILIN-LIKE PROTEINS LEADER PEPTIDE-PROCESSING ENZYME"/>
    <property type="match status" value="1"/>
</dbReference>
<feature type="transmembrane region" description="Helical" evidence="10">
    <location>
        <begin position="6"/>
        <end position="29"/>
    </location>
</feature>
<dbReference type="Gene3D" id="1.20.120.1220">
    <property type="match status" value="1"/>
</dbReference>
<evidence type="ECO:0000256" key="4">
    <source>
        <dbReference type="ARBA" id="ARBA00022519"/>
    </source>
</evidence>
<feature type="transmembrane region" description="Helical" evidence="10">
    <location>
        <begin position="224"/>
        <end position="244"/>
    </location>
</feature>
<evidence type="ECO:0000256" key="10">
    <source>
        <dbReference type="SAM" id="Phobius"/>
    </source>
</evidence>
<keyword evidence="3" id="KW-1003">Cell membrane</keyword>
<keyword evidence="5 9" id="KW-0812">Transmembrane</keyword>
<evidence type="ECO:0000313" key="14">
    <source>
        <dbReference type="Proteomes" id="UP000515292"/>
    </source>
</evidence>
<dbReference type="Pfam" id="PF01478">
    <property type="entry name" value="Peptidase_A24"/>
    <property type="match status" value="1"/>
</dbReference>
<proteinExistence type="inferred from homology"/>
<dbReference type="Pfam" id="PF06750">
    <property type="entry name" value="A24_N_bact"/>
    <property type="match status" value="1"/>
</dbReference>
<sequence>MSEWSLWAGLGGLSGLIVGSFLATLVLRWPEGRGLGGRSACDGCGRLLRPVDLIPLLSFALLRGRCRACGGRIDWRHPAIELAAAGIGALAMGVAPGIGGAAGALFGWMLLTLGALDAEHYWLPDALTWPLLGLGLLLGLGDWQDRALGAVLGGGSLWLVAFAWRRWRGVEGLGQGDVKLFAGLGAWLNAAALPPLMLSAALLGLLSVGFRLWRGRPVARDMRLPLGALLAAVAFPLWIAKVLVEG</sequence>
<evidence type="ECO:0000256" key="8">
    <source>
        <dbReference type="RuleBase" id="RU003793"/>
    </source>
</evidence>
<evidence type="ECO:0000313" key="13">
    <source>
        <dbReference type="EMBL" id="QMW24617.1"/>
    </source>
</evidence>
<name>A0A7G5IMM5_9SPHN</name>
<dbReference type="GO" id="GO:0008168">
    <property type="term" value="F:methyltransferase activity"/>
    <property type="evidence" value="ECO:0007669"/>
    <property type="project" value="UniProtKB-KW"/>
</dbReference>
<keyword evidence="9" id="KW-0489">Methyltransferase</keyword>
<dbReference type="GO" id="GO:0005886">
    <property type="term" value="C:plasma membrane"/>
    <property type="evidence" value="ECO:0007669"/>
    <property type="project" value="UniProtKB-SubCell"/>
</dbReference>